<dbReference type="AlphaFoldDB" id="R2T285"/>
<keyword evidence="7" id="KW-1185">Reference proteome</keyword>
<sequence>MKRRHLFGLFLLIGLAFLSACSIAKNETKSIPNDEKVNSNVNSDDLDNLYRELAGNVMSPKMLKHSDQFERQISFVAKAKGEARQVESKDETLNGEWYISVFLMRNQQTPIYLNLSAIKKEDWPKHGDIIRIKGSPIGYLYTSFNNERLDLLDVEAKSIEILSLKNKDIPESKVVETMHYKIEFTNTDIITDVYKEPSLVVYYNFKNKRKYMADSPVKTYVVFKQNNEVLQTTILDSNNEKLDSKALNRDTLEAGEEMPYYEAFKLIDTDNPVRLYVYDDEYNLLNCTEIAIVDEI</sequence>
<comment type="caution">
    <text evidence="4">The sequence shown here is derived from an EMBL/GenBank/DDBJ whole genome shotgun (WGS) entry which is preliminary data.</text>
</comment>
<organism evidence="4 6">
    <name type="scientific">Enterococcus moraviensis ATCC BAA-383</name>
    <dbReference type="NCBI Taxonomy" id="1158609"/>
    <lineage>
        <taxon>Bacteria</taxon>
        <taxon>Bacillati</taxon>
        <taxon>Bacillota</taxon>
        <taxon>Bacilli</taxon>
        <taxon>Lactobacillales</taxon>
        <taxon>Enterococcaceae</taxon>
        <taxon>Enterococcus</taxon>
    </lineage>
</organism>
<reference evidence="5 7" key="2">
    <citation type="submission" date="2013-03" db="EMBL/GenBank/DDBJ databases">
        <title>The Genome Sequence of Enterococcus moraviensis BAA-383 (PacBio/Illumina hybrid assembly).</title>
        <authorList>
            <consortium name="The Broad Institute Genomics Platform"/>
            <consortium name="The Broad Institute Genome Sequencing Center for Infectious Disease"/>
            <person name="Earl A."/>
            <person name="Russ C."/>
            <person name="Gilmore M."/>
            <person name="Surin D."/>
            <person name="Walker B."/>
            <person name="Young S."/>
            <person name="Zeng Q."/>
            <person name="Gargeya S."/>
            <person name="Fitzgerald M."/>
            <person name="Haas B."/>
            <person name="Abouelleil A."/>
            <person name="Allen A.W."/>
            <person name="Alvarado L."/>
            <person name="Arachchi H.M."/>
            <person name="Berlin A.M."/>
            <person name="Chapman S.B."/>
            <person name="Gainer-Dewar J."/>
            <person name="Goldberg J."/>
            <person name="Griggs A."/>
            <person name="Gujja S."/>
            <person name="Hansen M."/>
            <person name="Howarth C."/>
            <person name="Imamovic A."/>
            <person name="Ireland A."/>
            <person name="Larimer J."/>
            <person name="McCowan C."/>
            <person name="Murphy C."/>
            <person name="Pearson M."/>
            <person name="Poon T.W."/>
            <person name="Priest M."/>
            <person name="Roberts A."/>
            <person name="Saif S."/>
            <person name="Shea T."/>
            <person name="Sisk P."/>
            <person name="Sykes S."/>
            <person name="Wortman J."/>
            <person name="Nusbaum C."/>
            <person name="Birren B."/>
        </authorList>
    </citation>
    <scope>NUCLEOTIDE SEQUENCE [LARGE SCALE GENOMIC DNA]</scope>
    <source>
        <strain evidence="5 7">ATCC BAA-383</strain>
    </source>
</reference>
<feature type="signal peptide" evidence="2">
    <location>
        <begin position="1"/>
        <end position="24"/>
    </location>
</feature>
<dbReference type="PATRIC" id="fig|1158609.3.peg.1877"/>
<feature type="chain" id="PRO_5039684309" description="DUF5067 domain-containing protein" evidence="2">
    <location>
        <begin position="25"/>
        <end position="296"/>
    </location>
</feature>
<evidence type="ECO:0000259" key="3">
    <source>
        <dbReference type="Pfam" id="PF16729"/>
    </source>
</evidence>
<dbReference type="InterPro" id="IPR031989">
    <property type="entry name" value="DUF5067"/>
</dbReference>
<dbReference type="EMBL" id="ASWB01000002">
    <property type="protein sequence ID" value="EOT72166.1"/>
    <property type="molecule type" value="Genomic_DNA"/>
</dbReference>
<evidence type="ECO:0000313" key="6">
    <source>
        <dbReference type="Proteomes" id="UP000013781"/>
    </source>
</evidence>
<proteinExistence type="predicted"/>
<dbReference type="PROSITE" id="PS51257">
    <property type="entry name" value="PROKAR_LIPOPROTEIN"/>
    <property type="match status" value="1"/>
</dbReference>
<dbReference type="Proteomes" id="UP000013781">
    <property type="component" value="Unassembled WGS sequence"/>
</dbReference>
<evidence type="ECO:0000313" key="4">
    <source>
        <dbReference type="EMBL" id="EOH99151.1"/>
    </source>
</evidence>
<accession>R2T285</accession>
<protein>
    <recommendedName>
        <fullName evidence="3">DUF5067 domain-containing protein</fullName>
    </recommendedName>
</protein>
<dbReference type="InterPro" id="IPR029050">
    <property type="entry name" value="Immunoprotect_excell_Ig-like"/>
</dbReference>
<dbReference type="Proteomes" id="UP000014157">
    <property type="component" value="Unassembled WGS sequence"/>
</dbReference>
<reference evidence="4 6" key="1">
    <citation type="submission" date="2013-02" db="EMBL/GenBank/DDBJ databases">
        <title>The Genome Sequence of Enterococcus moraviensis BAA-383.</title>
        <authorList>
            <consortium name="The Broad Institute Genome Sequencing Platform"/>
            <consortium name="The Broad Institute Genome Sequencing Center for Infectious Disease"/>
            <person name="Earl A.M."/>
            <person name="Gilmore M.S."/>
            <person name="Lebreton F."/>
            <person name="Walker B."/>
            <person name="Young S.K."/>
            <person name="Zeng Q."/>
            <person name="Gargeya S."/>
            <person name="Fitzgerald M."/>
            <person name="Haas B."/>
            <person name="Abouelleil A."/>
            <person name="Alvarado L."/>
            <person name="Arachchi H.M."/>
            <person name="Berlin A.M."/>
            <person name="Chapman S.B."/>
            <person name="Dewar J."/>
            <person name="Goldberg J."/>
            <person name="Griggs A."/>
            <person name="Gujja S."/>
            <person name="Hansen M."/>
            <person name="Howarth C."/>
            <person name="Imamovic A."/>
            <person name="Larimer J."/>
            <person name="McCowan C."/>
            <person name="Murphy C."/>
            <person name="Neiman D."/>
            <person name="Pearson M."/>
            <person name="Priest M."/>
            <person name="Roberts A."/>
            <person name="Saif S."/>
            <person name="Shea T."/>
            <person name="Sisk P."/>
            <person name="Sykes S."/>
            <person name="Wortman J."/>
            <person name="Nusbaum C."/>
            <person name="Birren B."/>
        </authorList>
    </citation>
    <scope>NUCLEOTIDE SEQUENCE [LARGE SCALE GENOMIC DNA]</scope>
    <source>
        <strain evidence="4 6">ATCC BAA-383</strain>
    </source>
</reference>
<dbReference type="Pfam" id="PF16729">
    <property type="entry name" value="DUF5067"/>
    <property type="match status" value="1"/>
</dbReference>
<dbReference type="HOGENOM" id="CLU_939211_0_0_9"/>
<name>R2T285_9ENTE</name>
<feature type="domain" description="DUF5067" evidence="3">
    <location>
        <begin position="171"/>
        <end position="279"/>
    </location>
</feature>
<dbReference type="Gene3D" id="2.60.40.1240">
    <property type="match status" value="1"/>
</dbReference>
<evidence type="ECO:0000313" key="5">
    <source>
        <dbReference type="EMBL" id="EOT72166.1"/>
    </source>
</evidence>
<gene>
    <name evidence="5" type="ORF">I586_01974</name>
    <name evidence="4" type="ORF">UAY_01928</name>
</gene>
<dbReference type="EMBL" id="AJAS01000015">
    <property type="protein sequence ID" value="EOH99151.1"/>
    <property type="molecule type" value="Genomic_DNA"/>
</dbReference>
<dbReference type="RefSeq" id="WP_010765298.1">
    <property type="nucleotide sequence ID" value="NZ_ASWB01000002.1"/>
</dbReference>
<evidence type="ECO:0000256" key="1">
    <source>
        <dbReference type="ARBA" id="ARBA00022729"/>
    </source>
</evidence>
<keyword evidence="1 2" id="KW-0732">Signal</keyword>
<dbReference type="OrthoDB" id="2179075at2"/>
<evidence type="ECO:0000256" key="2">
    <source>
        <dbReference type="SAM" id="SignalP"/>
    </source>
</evidence>
<dbReference type="STRING" id="155617.RV09_GL002618"/>
<evidence type="ECO:0000313" key="7">
    <source>
        <dbReference type="Proteomes" id="UP000014157"/>
    </source>
</evidence>